<keyword evidence="1" id="KW-0472">Membrane</keyword>
<dbReference type="EMBL" id="LUAX01000008">
    <property type="protein sequence ID" value="OAM96755.1"/>
    <property type="molecule type" value="Genomic_DNA"/>
</dbReference>
<evidence type="ECO:0000313" key="4">
    <source>
        <dbReference type="Proteomes" id="UP000094761"/>
    </source>
</evidence>
<evidence type="ECO:0000313" key="3">
    <source>
        <dbReference type="EMBL" id="OAM96755.1"/>
    </source>
</evidence>
<dbReference type="Proteomes" id="UP000094761">
    <property type="component" value="Unassembled WGS sequence"/>
</dbReference>
<keyword evidence="3" id="KW-0614">Plasmid</keyword>
<gene>
    <name evidence="3" type="ORF">AZ468_23995</name>
    <name evidence="2" type="ORF">OPW20_25680</name>
</gene>
<dbReference type="EMBL" id="JAPFIT010000033">
    <property type="protein sequence ID" value="MDC5743455.1"/>
    <property type="molecule type" value="Genomic_DNA"/>
</dbReference>
<evidence type="ECO:0000313" key="5">
    <source>
        <dbReference type="Proteomes" id="UP001150001"/>
    </source>
</evidence>
<dbReference type="InterPro" id="IPR010767">
    <property type="entry name" value="Phage_CGC-2007_Cje0229"/>
</dbReference>
<accession>A0A178J4U2</accession>
<keyword evidence="5" id="KW-1185">Reference proteome</keyword>
<dbReference type="OrthoDB" id="6226495at2"/>
<dbReference type="Pfam" id="PF07087">
    <property type="entry name" value="DUF1353"/>
    <property type="match status" value="1"/>
</dbReference>
<protein>
    <submittedName>
        <fullName evidence="2">DUF1353 domain-containing protein</fullName>
    </submittedName>
</protein>
<geneLocation type="plasmid" evidence="3">
    <name>p251_like</name>
</geneLocation>
<dbReference type="Proteomes" id="UP001150001">
    <property type="component" value="Unassembled WGS sequence"/>
</dbReference>
<reference evidence="2" key="2">
    <citation type="submission" date="2022-11" db="EMBL/GenBank/DDBJ databases">
        <title>Role of the vibriolysin VemA secreted by the emergent pathogen Vibrio europaeus in the colonization of Manila clam mucus.</title>
        <authorList>
            <person name="Martinez C."/>
            <person name="Rodriguez S."/>
            <person name="Vences A."/>
            <person name="Barja J.L."/>
            <person name="Toranzo A.E."/>
            <person name="Dubert J."/>
        </authorList>
    </citation>
    <scope>NUCLEOTIDE SEQUENCE</scope>
    <source>
        <strain evidence="2">3454</strain>
    </source>
</reference>
<evidence type="ECO:0000256" key="1">
    <source>
        <dbReference type="SAM" id="Phobius"/>
    </source>
</evidence>
<keyword evidence="1" id="KW-1133">Transmembrane helix</keyword>
<dbReference type="RefSeq" id="WP_069669764.1">
    <property type="nucleotide sequence ID" value="NZ_JAPFIM010000025.1"/>
</dbReference>
<name>A0A178J4U2_9VIBR</name>
<feature type="transmembrane region" description="Helical" evidence="1">
    <location>
        <begin position="124"/>
        <end position="144"/>
    </location>
</feature>
<reference evidence="3 4" key="1">
    <citation type="submission" date="2016-03" db="EMBL/GenBank/DDBJ databases">
        <title>Draft genome sequence of the Vibrio tubiashii subs. europaeus.</title>
        <authorList>
            <person name="Spinard E."/>
            <person name="Dubert J."/>
            <person name="Nelson D.R."/>
            <person name="Barja J.L."/>
        </authorList>
    </citation>
    <scope>NUCLEOTIDE SEQUENCE [LARGE SCALE GENOMIC DNA]</scope>
    <source>
        <strain evidence="4">PP-638</strain>
        <strain evidence="3">PP2-638</strain>
        <plasmid evidence="3">p251_like</plasmid>
    </source>
</reference>
<dbReference type="GeneID" id="78078785"/>
<organism evidence="3 4">
    <name type="scientific">Vibrio europaeus</name>
    <dbReference type="NCBI Taxonomy" id="300876"/>
    <lineage>
        <taxon>Bacteria</taxon>
        <taxon>Pseudomonadati</taxon>
        <taxon>Pseudomonadota</taxon>
        <taxon>Gammaproteobacteria</taxon>
        <taxon>Vibrionales</taxon>
        <taxon>Vibrionaceae</taxon>
        <taxon>Vibrio</taxon>
        <taxon>Vibrio oreintalis group</taxon>
    </lineage>
</organism>
<evidence type="ECO:0000313" key="2">
    <source>
        <dbReference type="EMBL" id="MDC5743455.1"/>
    </source>
</evidence>
<proteinExistence type="predicted"/>
<sequence>MIMPVLIPIRLPTQGLPFWRQWLRWCTAVRSWQLAEDWRYCHQGRVFVIPSGFVFDGASFPRGLWRGLSPTGLLLVPGIVHDFAYRYDYIWALDDAHHIVKADEGAGKKHWDRLFYQVGREANGMALIHGLVWGGLALFGGVVWRRCRRTVAEPLLPKALVVIDRESR</sequence>
<comment type="caution">
    <text evidence="3">The sequence shown here is derived from an EMBL/GenBank/DDBJ whole genome shotgun (WGS) entry which is preliminary data.</text>
</comment>
<keyword evidence="1" id="KW-0812">Transmembrane</keyword>
<dbReference type="AlphaFoldDB" id="A0A178J4U2"/>